<dbReference type="InterPro" id="IPR046470">
    <property type="entry name" value="SAM_HAT_C"/>
</dbReference>
<sequence>MDDIKLKENGGVGMIAFISDWGYKSYYAGIAKSVIYSISPDSKVVDITHDIDAFDVEEASHFAERIFDYLPKGTVLLAVVDPGVGSPRKAAAVQIGERYCVVPDNGLLTRIIQKYEFKAYSIENEHYMYKIPPSRTFHGRDIFAPAAAYLDKGVKISEFGPELAKLITLEIPQPIVKNGRIEAHVAYIDSFGNVETIITQKDLANAQFPSNYILVNGQKSAIVNNYSENKNDIIIAHIDSSDYLELSSNGGRASEVLKVHKRDPIVIERF</sequence>
<proteinExistence type="inferred from homology"/>
<keyword evidence="1" id="KW-0949">S-adenosyl-L-methionine</keyword>
<evidence type="ECO:0000259" key="3">
    <source>
        <dbReference type="Pfam" id="PF01887"/>
    </source>
</evidence>
<protein>
    <recommendedName>
        <fullName evidence="6">SAM-dependent chlorinase/fluorinase</fullName>
    </recommendedName>
</protein>
<feature type="domain" description="S-adenosyl-l-methionine hydroxide adenosyltransferase N-terminal" evidence="3">
    <location>
        <begin position="15"/>
        <end position="160"/>
    </location>
</feature>
<name>A0A7V3RFR7_9BACT</name>
<dbReference type="InterPro" id="IPR046469">
    <property type="entry name" value="SAM_HAT_N"/>
</dbReference>
<dbReference type="Gene3D" id="3.40.50.10790">
    <property type="entry name" value="S-adenosyl-l-methionine hydroxide adenosyltransferase, N-terminal"/>
    <property type="match status" value="1"/>
</dbReference>
<reference evidence="5" key="1">
    <citation type="journal article" date="2020" name="mSystems">
        <title>Genome- and Community-Level Interaction Insights into Carbon Utilization and Element Cycling Functions of Hydrothermarchaeota in Hydrothermal Sediment.</title>
        <authorList>
            <person name="Zhou Z."/>
            <person name="Liu Y."/>
            <person name="Xu W."/>
            <person name="Pan J."/>
            <person name="Luo Z.H."/>
            <person name="Li M."/>
        </authorList>
    </citation>
    <scope>NUCLEOTIDE SEQUENCE [LARGE SCALE GENOMIC DNA]</scope>
    <source>
        <strain evidence="5">SpSt-966</strain>
    </source>
</reference>
<evidence type="ECO:0008006" key="6">
    <source>
        <dbReference type="Google" id="ProtNLM"/>
    </source>
</evidence>
<gene>
    <name evidence="5" type="ORF">ENX73_06735</name>
</gene>
<evidence type="ECO:0000313" key="5">
    <source>
        <dbReference type="EMBL" id="HGE75800.1"/>
    </source>
</evidence>
<dbReference type="InterPro" id="IPR002747">
    <property type="entry name" value="SAM_OH_AdoTrfase"/>
</dbReference>
<evidence type="ECO:0000256" key="2">
    <source>
        <dbReference type="ARBA" id="ARBA00024035"/>
    </source>
</evidence>
<evidence type="ECO:0000256" key="1">
    <source>
        <dbReference type="ARBA" id="ARBA00022691"/>
    </source>
</evidence>
<dbReference type="SUPFAM" id="SSF101852">
    <property type="entry name" value="Bacterial fluorinating enzyme, C-terminal domain"/>
    <property type="match status" value="1"/>
</dbReference>
<accession>A0A7V3RFR7</accession>
<organism evidence="5">
    <name type="scientific">Mesoaciditoga lauensis</name>
    <dbReference type="NCBI Taxonomy" id="1495039"/>
    <lineage>
        <taxon>Bacteria</taxon>
        <taxon>Thermotogati</taxon>
        <taxon>Thermotogota</taxon>
        <taxon>Thermotogae</taxon>
        <taxon>Mesoaciditogales</taxon>
        <taxon>Mesoaciditogaceae</taxon>
        <taxon>Mesoaciditoga</taxon>
    </lineage>
</organism>
<dbReference type="PIRSF" id="PIRSF006779">
    <property type="entry name" value="UCP006779"/>
    <property type="match status" value="1"/>
</dbReference>
<dbReference type="Gene3D" id="2.40.30.90">
    <property type="entry name" value="Bacterial fluorinating enzyme like"/>
    <property type="match status" value="1"/>
</dbReference>
<evidence type="ECO:0000259" key="4">
    <source>
        <dbReference type="Pfam" id="PF20257"/>
    </source>
</evidence>
<dbReference type="SUPFAM" id="SSF102522">
    <property type="entry name" value="Bacterial fluorinating enzyme, N-terminal domain"/>
    <property type="match status" value="1"/>
</dbReference>
<comment type="similarity">
    <text evidence="2">Belongs to the SAM hydrolase / SAM-dependent halogenase family.</text>
</comment>
<dbReference type="AlphaFoldDB" id="A0A7V3RFR7"/>
<dbReference type="EMBL" id="DTPE01000268">
    <property type="protein sequence ID" value="HGE75800.1"/>
    <property type="molecule type" value="Genomic_DNA"/>
</dbReference>
<dbReference type="PANTHER" id="PTHR35092">
    <property type="entry name" value="CHLORINASE MJ1651"/>
    <property type="match status" value="1"/>
</dbReference>
<feature type="domain" description="S-adenosyl-l-methionine hydroxide adenosyltransferase C-terminal" evidence="4">
    <location>
        <begin position="184"/>
        <end position="265"/>
    </location>
</feature>
<dbReference type="PANTHER" id="PTHR35092:SF1">
    <property type="entry name" value="CHLORINASE MJ1651"/>
    <property type="match status" value="1"/>
</dbReference>
<dbReference type="Pfam" id="PF01887">
    <property type="entry name" value="SAM_HAT_N"/>
    <property type="match status" value="1"/>
</dbReference>
<dbReference type="Pfam" id="PF20257">
    <property type="entry name" value="SAM_HAT_C"/>
    <property type="match status" value="1"/>
</dbReference>
<dbReference type="InterPro" id="IPR023228">
    <property type="entry name" value="SAM_OH_AdoTrfase_N_sf"/>
</dbReference>
<dbReference type="InterPro" id="IPR023227">
    <property type="entry name" value="SAM_OH_AdoTrfase_C_sf"/>
</dbReference>
<comment type="caution">
    <text evidence="5">The sequence shown here is derived from an EMBL/GenBank/DDBJ whole genome shotgun (WGS) entry which is preliminary data.</text>
</comment>